<protein>
    <submittedName>
        <fullName evidence="1">Uncharacterized protein</fullName>
    </submittedName>
</protein>
<reference evidence="1" key="1">
    <citation type="journal article" date="2013" name="Environ. Microbiol.">
        <title>Microbiota from the distal guts of lean and obese adolescents exhibit partial functional redundancy besides clear differences in community structure.</title>
        <authorList>
            <person name="Ferrer M."/>
            <person name="Ruiz A."/>
            <person name="Lanza F."/>
            <person name="Haange S.B."/>
            <person name="Oberbach A."/>
            <person name="Till H."/>
            <person name="Bargiela R."/>
            <person name="Campoy C."/>
            <person name="Segura M.T."/>
            <person name="Richter M."/>
            <person name="von Bergen M."/>
            <person name="Seifert J."/>
            <person name="Suarez A."/>
        </authorList>
    </citation>
    <scope>NUCLEOTIDE SEQUENCE</scope>
</reference>
<dbReference type="AlphaFoldDB" id="K1REF0"/>
<proteinExistence type="predicted"/>
<accession>K1REF0</accession>
<name>K1REF0_9ZZZZ</name>
<dbReference type="EMBL" id="AJWY01013451">
    <property type="protein sequence ID" value="EKC47052.1"/>
    <property type="molecule type" value="Genomic_DNA"/>
</dbReference>
<evidence type="ECO:0000313" key="1">
    <source>
        <dbReference type="EMBL" id="EKC47052.1"/>
    </source>
</evidence>
<organism evidence="1">
    <name type="scientific">human gut metagenome</name>
    <dbReference type="NCBI Taxonomy" id="408170"/>
    <lineage>
        <taxon>unclassified sequences</taxon>
        <taxon>metagenomes</taxon>
        <taxon>organismal metagenomes</taxon>
    </lineage>
</organism>
<sequence length="34" mass="3970">MSVLDNVKVGLHNHYKYNTAAGIFKLPSYFKKER</sequence>
<comment type="caution">
    <text evidence="1">The sequence shown here is derived from an EMBL/GenBank/DDBJ whole genome shotgun (WGS) entry which is preliminary data.</text>
</comment>
<gene>
    <name evidence="1" type="ORF">LEA_19569</name>
</gene>
<feature type="non-terminal residue" evidence="1">
    <location>
        <position position="34"/>
    </location>
</feature>